<proteinExistence type="predicted"/>
<name>A0ABV6MRP5_9PSEU</name>
<dbReference type="EMBL" id="JBHLUD010000004">
    <property type="protein sequence ID" value="MFC0542849.1"/>
    <property type="molecule type" value="Genomic_DNA"/>
</dbReference>
<evidence type="ECO:0000256" key="1">
    <source>
        <dbReference type="SAM" id="SignalP"/>
    </source>
</evidence>
<evidence type="ECO:0000313" key="2">
    <source>
        <dbReference type="EMBL" id="MFC0542849.1"/>
    </source>
</evidence>
<sequence length="266" mass="28369">MGTMVAALMLVLSMTTGVPAGGVVPGLTGPAALADAGAAADHFRALTPHRVAELHDAWGIFFNDTASSGLRATHTVLDITASGGDYVYAPTALPPGNACIELTTAYTPDGPKLWAWDWCGGRDTIGKLVDMDAAFTATYTTVVNGRRVYSMDEHRTSTTANTWTVYLMNYRTHAWDVFYTSSGQKDIPGSSWDFFEVYTASGSYCNDLRGRTIEASSVKVSRNGAWVSAAPSNSTIDPPPSGAAFDCPSMTFTVTHANDDWTAVTR</sequence>
<gene>
    <name evidence="2" type="ORF">ACFFH7_15230</name>
</gene>
<reference evidence="2 3" key="1">
    <citation type="submission" date="2024-09" db="EMBL/GenBank/DDBJ databases">
        <authorList>
            <person name="Sun Q."/>
            <person name="Mori K."/>
        </authorList>
    </citation>
    <scope>NUCLEOTIDE SEQUENCE [LARGE SCALE GENOMIC DNA]</scope>
    <source>
        <strain evidence="2 3">TBRC 1432</strain>
    </source>
</reference>
<accession>A0ABV6MRP5</accession>
<feature type="signal peptide" evidence="1">
    <location>
        <begin position="1"/>
        <end position="20"/>
    </location>
</feature>
<keyword evidence="3" id="KW-1185">Reference proteome</keyword>
<evidence type="ECO:0000313" key="3">
    <source>
        <dbReference type="Proteomes" id="UP001589810"/>
    </source>
</evidence>
<dbReference type="Proteomes" id="UP001589810">
    <property type="component" value="Unassembled WGS sequence"/>
</dbReference>
<organism evidence="2 3">
    <name type="scientific">Kutzneria chonburiensis</name>
    <dbReference type="NCBI Taxonomy" id="1483604"/>
    <lineage>
        <taxon>Bacteria</taxon>
        <taxon>Bacillati</taxon>
        <taxon>Actinomycetota</taxon>
        <taxon>Actinomycetes</taxon>
        <taxon>Pseudonocardiales</taxon>
        <taxon>Pseudonocardiaceae</taxon>
        <taxon>Kutzneria</taxon>
    </lineage>
</organism>
<keyword evidence="1" id="KW-0732">Signal</keyword>
<dbReference type="RefSeq" id="WP_379794037.1">
    <property type="nucleotide sequence ID" value="NZ_JBHLUD010000004.1"/>
</dbReference>
<protein>
    <submittedName>
        <fullName evidence="2">Uncharacterized protein</fullName>
    </submittedName>
</protein>
<comment type="caution">
    <text evidence="2">The sequence shown here is derived from an EMBL/GenBank/DDBJ whole genome shotgun (WGS) entry which is preliminary data.</text>
</comment>
<feature type="chain" id="PRO_5046319602" evidence="1">
    <location>
        <begin position="21"/>
        <end position="266"/>
    </location>
</feature>